<gene>
    <name evidence="2" type="ORF">AFUS01_LOCUS14034</name>
</gene>
<dbReference type="AlphaFoldDB" id="A0A8J2JRX5"/>
<evidence type="ECO:0000313" key="3">
    <source>
        <dbReference type="Proteomes" id="UP000708208"/>
    </source>
</evidence>
<organism evidence="2 3">
    <name type="scientific">Allacma fusca</name>
    <dbReference type="NCBI Taxonomy" id="39272"/>
    <lineage>
        <taxon>Eukaryota</taxon>
        <taxon>Metazoa</taxon>
        <taxon>Ecdysozoa</taxon>
        <taxon>Arthropoda</taxon>
        <taxon>Hexapoda</taxon>
        <taxon>Collembola</taxon>
        <taxon>Symphypleona</taxon>
        <taxon>Sminthuridae</taxon>
        <taxon>Allacma</taxon>
    </lineage>
</organism>
<dbReference type="EMBL" id="CAJVCH010116949">
    <property type="protein sequence ID" value="CAG7725051.1"/>
    <property type="molecule type" value="Genomic_DNA"/>
</dbReference>
<evidence type="ECO:0000313" key="2">
    <source>
        <dbReference type="EMBL" id="CAG7725051.1"/>
    </source>
</evidence>
<protein>
    <submittedName>
        <fullName evidence="2">Uncharacterized protein</fullName>
    </submittedName>
</protein>
<proteinExistence type="predicted"/>
<evidence type="ECO:0000256" key="1">
    <source>
        <dbReference type="SAM" id="MobiDB-lite"/>
    </source>
</evidence>
<accession>A0A8J2JRX5</accession>
<feature type="region of interest" description="Disordered" evidence="1">
    <location>
        <begin position="72"/>
        <end position="117"/>
    </location>
</feature>
<feature type="compositionally biased region" description="Polar residues" evidence="1">
    <location>
        <begin position="86"/>
        <end position="117"/>
    </location>
</feature>
<sequence length="169" mass="18787">MFGQEFPQRWRSSIIPDKASFLKSHHHISTQSFDNRQGLVLPPPTSISSTFVGNNFLSGVLMGKGFMPEKIADPPPPYFSVVTEHPVTSSSENDPNSSRHTPENSTGHPGPNDQVTLRQNPALHTWQSVHPQYTQTTPESTSLECVLATVRKLSFQSRKPPSTKIYCCN</sequence>
<reference evidence="2" key="1">
    <citation type="submission" date="2021-06" db="EMBL/GenBank/DDBJ databases">
        <authorList>
            <person name="Hodson N. C."/>
            <person name="Mongue J. A."/>
            <person name="Jaron S. K."/>
        </authorList>
    </citation>
    <scope>NUCLEOTIDE SEQUENCE</scope>
</reference>
<dbReference type="Proteomes" id="UP000708208">
    <property type="component" value="Unassembled WGS sequence"/>
</dbReference>
<name>A0A8J2JRX5_9HEXA</name>
<keyword evidence="3" id="KW-1185">Reference proteome</keyword>
<comment type="caution">
    <text evidence="2">The sequence shown here is derived from an EMBL/GenBank/DDBJ whole genome shotgun (WGS) entry which is preliminary data.</text>
</comment>